<feature type="compositionally biased region" description="Polar residues" evidence="1">
    <location>
        <begin position="162"/>
        <end position="180"/>
    </location>
</feature>
<sequence>MGHGPDPLETGAGACIPVWWHLRLPTLPRLTEQQLGSLGAFGSSIQRPNITAEAPPAKPALVSWQPTGTSSTNAVGGPGALGRSQSDSQSLPASMSAPYQRKGTFTDDLHKLLDNWAKDAINLSQGKRSAKQQQAQPQSHSYDANQSQINLSRKYSAPGHLCSTSVGSSSHTPPSRTGSLCQAPPPASASAPPPHFIPYRPSAAYGAQWAGPAHSQQASSRPGPLPVSTSQPLGPRSPPPACAHIPGRGSLRGLTSTHSLQKDHPT</sequence>
<evidence type="ECO:0000256" key="1">
    <source>
        <dbReference type="SAM" id="MobiDB-lite"/>
    </source>
</evidence>
<feature type="region of interest" description="Disordered" evidence="1">
    <location>
        <begin position="50"/>
        <end position="102"/>
    </location>
</feature>
<gene>
    <name evidence="2" type="ORF">NHX12_020313</name>
</gene>
<feature type="region of interest" description="Disordered" evidence="1">
    <location>
        <begin position="162"/>
        <end position="266"/>
    </location>
</feature>
<evidence type="ECO:0000313" key="3">
    <source>
        <dbReference type="Proteomes" id="UP001148018"/>
    </source>
</evidence>
<keyword evidence="3" id="KW-1185">Reference proteome</keyword>
<feature type="compositionally biased region" description="Pro residues" evidence="1">
    <location>
        <begin position="183"/>
        <end position="196"/>
    </location>
</feature>
<comment type="caution">
    <text evidence="2">The sequence shown here is derived from an EMBL/GenBank/DDBJ whole genome shotgun (WGS) entry which is preliminary data.</text>
</comment>
<accession>A0A9Q0ERM7</accession>
<feature type="region of interest" description="Disordered" evidence="1">
    <location>
        <begin position="125"/>
        <end position="146"/>
    </location>
</feature>
<feature type="compositionally biased region" description="Polar residues" evidence="1">
    <location>
        <begin position="64"/>
        <end position="74"/>
    </location>
</feature>
<organism evidence="2 3">
    <name type="scientific">Muraenolepis orangiensis</name>
    <name type="common">Patagonian moray cod</name>
    <dbReference type="NCBI Taxonomy" id="630683"/>
    <lineage>
        <taxon>Eukaryota</taxon>
        <taxon>Metazoa</taxon>
        <taxon>Chordata</taxon>
        <taxon>Craniata</taxon>
        <taxon>Vertebrata</taxon>
        <taxon>Euteleostomi</taxon>
        <taxon>Actinopterygii</taxon>
        <taxon>Neopterygii</taxon>
        <taxon>Teleostei</taxon>
        <taxon>Neoteleostei</taxon>
        <taxon>Acanthomorphata</taxon>
        <taxon>Zeiogadaria</taxon>
        <taxon>Gadariae</taxon>
        <taxon>Gadiformes</taxon>
        <taxon>Muraenolepidoidei</taxon>
        <taxon>Muraenolepididae</taxon>
        <taxon>Muraenolepis</taxon>
    </lineage>
</organism>
<protein>
    <submittedName>
        <fullName evidence="2">Uncharacterized protein</fullName>
    </submittedName>
</protein>
<name>A0A9Q0ERM7_9TELE</name>
<evidence type="ECO:0000313" key="2">
    <source>
        <dbReference type="EMBL" id="KAJ3612036.1"/>
    </source>
</evidence>
<reference evidence="2" key="1">
    <citation type="submission" date="2022-07" db="EMBL/GenBank/DDBJ databases">
        <title>Chromosome-level genome of Muraenolepis orangiensis.</title>
        <authorList>
            <person name="Kim J."/>
        </authorList>
    </citation>
    <scope>NUCLEOTIDE SEQUENCE</scope>
    <source>
        <strain evidence="2">KU_S4_2022</strain>
        <tissue evidence="2">Muscle</tissue>
    </source>
</reference>
<dbReference type="EMBL" id="JANIIK010000036">
    <property type="protein sequence ID" value="KAJ3612036.1"/>
    <property type="molecule type" value="Genomic_DNA"/>
</dbReference>
<dbReference type="OrthoDB" id="8959575at2759"/>
<dbReference type="AlphaFoldDB" id="A0A9Q0ERM7"/>
<dbReference type="Proteomes" id="UP001148018">
    <property type="component" value="Unassembled WGS sequence"/>
</dbReference>
<proteinExistence type="predicted"/>
<feature type="compositionally biased region" description="Polar residues" evidence="1">
    <location>
        <begin position="83"/>
        <end position="93"/>
    </location>
</feature>